<name>A0ABU8UAS4_9ACTN</name>
<organism evidence="1 2">
    <name type="scientific">Streptomyces caledonius</name>
    <dbReference type="NCBI Taxonomy" id="3134107"/>
    <lineage>
        <taxon>Bacteria</taxon>
        <taxon>Bacillati</taxon>
        <taxon>Actinomycetota</taxon>
        <taxon>Actinomycetes</taxon>
        <taxon>Kitasatosporales</taxon>
        <taxon>Streptomycetaceae</taxon>
        <taxon>Streptomyces</taxon>
    </lineage>
</organism>
<accession>A0ABU8UAS4</accession>
<proteinExistence type="predicted"/>
<dbReference type="EMBL" id="JBBKAM010000002">
    <property type="protein sequence ID" value="MEJ8644989.1"/>
    <property type="molecule type" value="Genomic_DNA"/>
</dbReference>
<keyword evidence="2" id="KW-1185">Reference proteome</keyword>
<comment type="caution">
    <text evidence="1">The sequence shown here is derived from an EMBL/GenBank/DDBJ whole genome shotgun (WGS) entry which is preliminary data.</text>
</comment>
<sequence>MSRAVQTFIDGHQVKVLPYGPDHDISRAVADHTRLRHHHLLLVDMRGKNQSAVMSAVVVLAKYTAGSLRERGAGESSGAPGTAGRRAVVFTDPMPSSVVQGTDAALVRPERWTVMSLRAWPESPFSSPEERRSLFEATGGWPAMVERAIHLVRERGETHDAALASFRLENQPEGFVQGHFERCGLDQDTVRALGDWAEYYSEEERLSGQALLTPQDLADVLGSGLDIAEEMLDRLDTLGVLDEVADGVTLDPVTFRSLKALVGKGRE</sequence>
<reference evidence="1 2" key="1">
    <citation type="submission" date="2024-03" db="EMBL/GenBank/DDBJ databases">
        <title>Novel Streptomyces species of biotechnological and ecological value are a feature of Machair soil.</title>
        <authorList>
            <person name="Prole J.R."/>
            <person name="Goodfellow M."/>
            <person name="Allenby N."/>
            <person name="Ward A.C."/>
        </authorList>
    </citation>
    <scope>NUCLEOTIDE SEQUENCE [LARGE SCALE GENOMIC DNA]</scope>
    <source>
        <strain evidence="1 2">MS1.HAVA.3</strain>
    </source>
</reference>
<protein>
    <submittedName>
        <fullName evidence="1">Uncharacterized protein</fullName>
    </submittedName>
</protein>
<evidence type="ECO:0000313" key="1">
    <source>
        <dbReference type="EMBL" id="MEJ8644989.1"/>
    </source>
</evidence>
<evidence type="ECO:0000313" key="2">
    <source>
        <dbReference type="Proteomes" id="UP001382904"/>
    </source>
</evidence>
<dbReference type="Proteomes" id="UP001382904">
    <property type="component" value="Unassembled WGS sequence"/>
</dbReference>
<gene>
    <name evidence="1" type="ORF">WKI68_34635</name>
</gene>